<sequence>MLHFTSDQHWGHDNVRGYCNRKFDTVEEMDDALVGAWNGCVKATDVVYHLGDFTLGNYSTMMRILYQLNGTLLMLRYPWHHDKRWLKEFFDVAEFRNIMFRPSLYIIEKNMYKSFCGDHPPIVLCHYPFAVWDRAHYGSIHLHGHSHGTHEADGLILDVGVDNAYKLFGEYRPFSIIDVMKIMNKKEKK</sequence>
<evidence type="ECO:0000313" key="1">
    <source>
        <dbReference type="EMBL" id="KKK62481.1"/>
    </source>
</evidence>
<dbReference type="AlphaFoldDB" id="A0A0F8ZRD7"/>
<comment type="caution">
    <text evidence="1">The sequence shown here is derived from an EMBL/GenBank/DDBJ whole genome shotgun (WGS) entry which is preliminary data.</text>
</comment>
<reference evidence="1" key="1">
    <citation type="journal article" date="2015" name="Nature">
        <title>Complex archaea that bridge the gap between prokaryotes and eukaryotes.</title>
        <authorList>
            <person name="Spang A."/>
            <person name="Saw J.H."/>
            <person name="Jorgensen S.L."/>
            <person name="Zaremba-Niedzwiedzka K."/>
            <person name="Martijn J."/>
            <person name="Lind A.E."/>
            <person name="van Eijk R."/>
            <person name="Schleper C."/>
            <person name="Guy L."/>
            <person name="Ettema T.J."/>
        </authorList>
    </citation>
    <scope>NUCLEOTIDE SEQUENCE</scope>
</reference>
<evidence type="ECO:0008006" key="2">
    <source>
        <dbReference type="Google" id="ProtNLM"/>
    </source>
</evidence>
<dbReference type="EMBL" id="LAZR01061971">
    <property type="protein sequence ID" value="KKK62481.1"/>
    <property type="molecule type" value="Genomic_DNA"/>
</dbReference>
<dbReference type="SUPFAM" id="SSF56300">
    <property type="entry name" value="Metallo-dependent phosphatases"/>
    <property type="match status" value="1"/>
</dbReference>
<dbReference type="InterPro" id="IPR029052">
    <property type="entry name" value="Metallo-depent_PP-like"/>
</dbReference>
<gene>
    <name evidence="1" type="ORF">LCGC14_3003910</name>
</gene>
<dbReference type="Gene3D" id="3.60.21.10">
    <property type="match status" value="1"/>
</dbReference>
<proteinExistence type="predicted"/>
<organism evidence="1">
    <name type="scientific">marine sediment metagenome</name>
    <dbReference type="NCBI Taxonomy" id="412755"/>
    <lineage>
        <taxon>unclassified sequences</taxon>
        <taxon>metagenomes</taxon>
        <taxon>ecological metagenomes</taxon>
    </lineage>
</organism>
<protein>
    <recommendedName>
        <fullName evidence="2">Calcineurin-like phosphoesterase domain-containing protein</fullName>
    </recommendedName>
</protein>
<accession>A0A0F8ZRD7</accession>
<name>A0A0F8ZRD7_9ZZZZ</name>